<feature type="transmembrane region" description="Helical" evidence="1">
    <location>
        <begin position="101"/>
        <end position="124"/>
    </location>
</feature>
<evidence type="ECO:0000313" key="3">
    <source>
        <dbReference type="Proteomes" id="UP000091820"/>
    </source>
</evidence>
<organism evidence="2 3">
    <name type="scientific">Glossina brevipalpis</name>
    <dbReference type="NCBI Taxonomy" id="37001"/>
    <lineage>
        <taxon>Eukaryota</taxon>
        <taxon>Metazoa</taxon>
        <taxon>Ecdysozoa</taxon>
        <taxon>Arthropoda</taxon>
        <taxon>Hexapoda</taxon>
        <taxon>Insecta</taxon>
        <taxon>Pterygota</taxon>
        <taxon>Neoptera</taxon>
        <taxon>Endopterygota</taxon>
        <taxon>Diptera</taxon>
        <taxon>Brachycera</taxon>
        <taxon>Muscomorpha</taxon>
        <taxon>Hippoboscoidea</taxon>
        <taxon>Glossinidae</taxon>
        <taxon>Glossina</taxon>
    </lineage>
</organism>
<keyword evidence="1" id="KW-0812">Transmembrane</keyword>
<reference evidence="2" key="2">
    <citation type="submission" date="2020-05" db="UniProtKB">
        <authorList>
            <consortium name="EnsemblMetazoa"/>
        </authorList>
    </citation>
    <scope>IDENTIFICATION</scope>
    <source>
        <strain evidence="2">IAEA</strain>
    </source>
</reference>
<accession>A0A1A9WFF5</accession>
<keyword evidence="1" id="KW-0472">Membrane</keyword>
<dbReference type="VEuPathDB" id="VectorBase:GBRI017741"/>
<name>A0A1A9WFF5_9MUSC</name>
<protein>
    <submittedName>
        <fullName evidence="2">Uncharacterized protein</fullName>
    </submittedName>
</protein>
<evidence type="ECO:0000256" key="1">
    <source>
        <dbReference type="SAM" id="Phobius"/>
    </source>
</evidence>
<reference evidence="3" key="1">
    <citation type="submission" date="2014-03" db="EMBL/GenBank/DDBJ databases">
        <authorList>
            <person name="Aksoy S."/>
            <person name="Warren W."/>
            <person name="Wilson R.K."/>
        </authorList>
    </citation>
    <scope>NUCLEOTIDE SEQUENCE [LARGE SCALE GENOMIC DNA]</scope>
    <source>
        <strain evidence="3">IAEA</strain>
    </source>
</reference>
<proteinExistence type="predicted"/>
<sequence length="138" mass="16813">MEEKSHKPRDYKLLDILFNWLKPRVCVDEKNTKVQIEIDNNSNLNSKDRMSTQLQQPGMSHVVHEFIYIQWKSERDKYLRAILNLKHAHPRIYSTVEFRQFITLLLTMWWLYMKISLITVRQVAFMQELRLKFLFVLN</sequence>
<dbReference type="Proteomes" id="UP000091820">
    <property type="component" value="Unassembled WGS sequence"/>
</dbReference>
<keyword evidence="1" id="KW-1133">Transmembrane helix</keyword>
<keyword evidence="3" id="KW-1185">Reference proteome</keyword>
<dbReference type="EnsemblMetazoa" id="GBRI017741-RA">
    <property type="protein sequence ID" value="GBRI017741-PA"/>
    <property type="gene ID" value="GBRI017741"/>
</dbReference>
<evidence type="ECO:0000313" key="2">
    <source>
        <dbReference type="EnsemblMetazoa" id="GBRI017741-PA"/>
    </source>
</evidence>
<dbReference type="AlphaFoldDB" id="A0A1A9WFF5"/>